<evidence type="ECO:0000313" key="1">
    <source>
        <dbReference type="EMBL" id="KAJ9535386.1"/>
    </source>
</evidence>
<reference evidence="1" key="1">
    <citation type="submission" date="2023-03" db="EMBL/GenBank/DDBJ databases">
        <title>Chromosome-scale reference genome and RAD-based genetic map of yellow starthistle (Centaurea solstitialis) reveal putative structural variation and QTLs associated with invader traits.</title>
        <authorList>
            <person name="Reatini B."/>
            <person name="Cang F.A."/>
            <person name="Jiang Q."/>
            <person name="Mckibben M.T.W."/>
            <person name="Barker M.S."/>
            <person name="Rieseberg L.H."/>
            <person name="Dlugosch K.M."/>
        </authorList>
    </citation>
    <scope>NUCLEOTIDE SEQUENCE</scope>
    <source>
        <strain evidence="1">CAN-66</strain>
        <tissue evidence="1">Leaf</tissue>
    </source>
</reference>
<sequence length="101" mass="11540">MWRYHGSAFVSVHGRQGLVGCPYGSQIPRRLRVGTYACCHLPFKTKGLYFSIKTFYTSTSQCQSGNLLIWGKGLRQKTQIRKIENLAARKGDLLKEEKRAF</sequence>
<proteinExistence type="predicted"/>
<dbReference type="Proteomes" id="UP001172457">
    <property type="component" value="Unassembled WGS sequence"/>
</dbReference>
<gene>
    <name evidence="1" type="ORF">OSB04_un001501</name>
</gene>
<comment type="caution">
    <text evidence="1">The sequence shown here is derived from an EMBL/GenBank/DDBJ whole genome shotgun (WGS) entry which is preliminary data.</text>
</comment>
<dbReference type="AlphaFoldDB" id="A0AA38W4Y7"/>
<organism evidence="1 2">
    <name type="scientific">Centaurea solstitialis</name>
    <name type="common">yellow star-thistle</name>
    <dbReference type="NCBI Taxonomy" id="347529"/>
    <lineage>
        <taxon>Eukaryota</taxon>
        <taxon>Viridiplantae</taxon>
        <taxon>Streptophyta</taxon>
        <taxon>Embryophyta</taxon>
        <taxon>Tracheophyta</taxon>
        <taxon>Spermatophyta</taxon>
        <taxon>Magnoliopsida</taxon>
        <taxon>eudicotyledons</taxon>
        <taxon>Gunneridae</taxon>
        <taxon>Pentapetalae</taxon>
        <taxon>asterids</taxon>
        <taxon>campanulids</taxon>
        <taxon>Asterales</taxon>
        <taxon>Asteraceae</taxon>
        <taxon>Carduoideae</taxon>
        <taxon>Cardueae</taxon>
        <taxon>Centaureinae</taxon>
        <taxon>Centaurea</taxon>
    </lineage>
</organism>
<keyword evidence="2" id="KW-1185">Reference proteome</keyword>
<dbReference type="EMBL" id="JARYMX010000281">
    <property type="protein sequence ID" value="KAJ9535386.1"/>
    <property type="molecule type" value="Genomic_DNA"/>
</dbReference>
<evidence type="ECO:0000313" key="2">
    <source>
        <dbReference type="Proteomes" id="UP001172457"/>
    </source>
</evidence>
<protein>
    <submittedName>
        <fullName evidence="1">Uncharacterized protein</fullName>
    </submittedName>
</protein>
<name>A0AA38W4Y7_9ASTR</name>
<accession>A0AA38W4Y7</accession>